<feature type="transmembrane region" description="Helical" evidence="8">
    <location>
        <begin position="99"/>
        <end position="117"/>
    </location>
</feature>
<evidence type="ECO:0000256" key="2">
    <source>
        <dbReference type="ARBA" id="ARBA00022475"/>
    </source>
</evidence>
<feature type="region of interest" description="Disordered" evidence="7">
    <location>
        <begin position="51"/>
        <end position="70"/>
    </location>
</feature>
<organism evidence="10 11">
    <name type="scientific">Burkholderia sola</name>
    <dbReference type="NCBI Taxonomy" id="2843302"/>
    <lineage>
        <taxon>Bacteria</taxon>
        <taxon>Pseudomonadati</taxon>
        <taxon>Pseudomonadota</taxon>
        <taxon>Betaproteobacteria</taxon>
        <taxon>Burkholderiales</taxon>
        <taxon>Burkholderiaceae</taxon>
        <taxon>Burkholderia</taxon>
        <taxon>Burkholderia cepacia complex</taxon>
    </lineage>
</organism>
<name>A0ABV2C747_9BURK</name>
<evidence type="ECO:0000256" key="3">
    <source>
        <dbReference type="ARBA" id="ARBA00022692"/>
    </source>
</evidence>
<dbReference type="PANTHER" id="PTHR35007">
    <property type="entry name" value="INTEGRAL MEMBRANE PROTEIN-RELATED"/>
    <property type="match status" value="1"/>
</dbReference>
<dbReference type="InterPro" id="IPR018076">
    <property type="entry name" value="T2SS_GspF_dom"/>
</dbReference>
<evidence type="ECO:0000256" key="1">
    <source>
        <dbReference type="ARBA" id="ARBA00004651"/>
    </source>
</evidence>
<feature type="coiled-coil region" evidence="6">
    <location>
        <begin position="238"/>
        <end position="265"/>
    </location>
</feature>
<reference evidence="10 11" key="1">
    <citation type="submission" date="2024-06" db="EMBL/GenBank/DDBJ databases">
        <title>Burkholderia sola in Mexico.</title>
        <authorList>
            <person name="Estrada P."/>
        </authorList>
    </citation>
    <scope>NUCLEOTIDE SEQUENCE [LARGE SCALE GENOMIC DNA]</scope>
    <source>
        <strain evidence="10 11">CpTa8-5</strain>
    </source>
</reference>
<keyword evidence="3 8" id="KW-0812">Transmembrane</keyword>
<comment type="subcellular location">
    <subcellularLocation>
        <location evidence="1">Cell membrane</location>
        <topology evidence="1">Multi-pass membrane protein</topology>
    </subcellularLocation>
</comment>
<keyword evidence="11" id="KW-1185">Reference proteome</keyword>
<dbReference type="RefSeq" id="WP_209925488.1">
    <property type="nucleotide sequence ID" value="NZ_JBEWCH010000006.1"/>
</dbReference>
<feature type="transmembrane region" description="Helical" evidence="8">
    <location>
        <begin position="123"/>
        <end position="142"/>
    </location>
</feature>
<protein>
    <submittedName>
        <fullName evidence="10">Type II secretion system F family protein</fullName>
    </submittedName>
</protein>
<dbReference type="Proteomes" id="UP001548587">
    <property type="component" value="Unassembled WGS sequence"/>
</dbReference>
<evidence type="ECO:0000256" key="8">
    <source>
        <dbReference type="SAM" id="Phobius"/>
    </source>
</evidence>
<gene>
    <name evidence="10" type="ORF">ABXL37_11695</name>
</gene>
<keyword evidence="5 8" id="KW-0472">Membrane</keyword>
<feature type="compositionally biased region" description="Low complexity" evidence="7">
    <location>
        <begin position="51"/>
        <end position="69"/>
    </location>
</feature>
<evidence type="ECO:0000256" key="6">
    <source>
        <dbReference type="SAM" id="Coils"/>
    </source>
</evidence>
<dbReference type="Pfam" id="PF00482">
    <property type="entry name" value="T2SSF"/>
    <property type="match status" value="1"/>
</dbReference>
<keyword evidence="4 8" id="KW-1133">Transmembrane helix</keyword>
<proteinExistence type="predicted"/>
<keyword evidence="2" id="KW-1003">Cell membrane</keyword>
<evidence type="ECO:0000256" key="7">
    <source>
        <dbReference type="SAM" id="MobiDB-lite"/>
    </source>
</evidence>
<keyword evidence="6" id="KW-0175">Coiled coil</keyword>
<evidence type="ECO:0000313" key="11">
    <source>
        <dbReference type="Proteomes" id="UP001548587"/>
    </source>
</evidence>
<evidence type="ECO:0000259" key="9">
    <source>
        <dbReference type="Pfam" id="PF00482"/>
    </source>
</evidence>
<dbReference type="PANTHER" id="PTHR35007:SF1">
    <property type="entry name" value="PILUS ASSEMBLY PROTEIN"/>
    <property type="match status" value="1"/>
</dbReference>
<comment type="caution">
    <text evidence="10">The sequence shown here is derived from an EMBL/GenBank/DDBJ whole genome shotgun (WGS) entry which is preliminary data.</text>
</comment>
<feature type="transmembrane region" description="Helical" evidence="8">
    <location>
        <begin position="270"/>
        <end position="292"/>
    </location>
</feature>
<feature type="transmembrane region" description="Helical" evidence="8">
    <location>
        <begin position="304"/>
        <end position="323"/>
    </location>
</feature>
<dbReference type="EMBL" id="JBEWCH010000006">
    <property type="protein sequence ID" value="MET1474919.1"/>
    <property type="molecule type" value="Genomic_DNA"/>
</dbReference>
<accession>A0ABV2C747</accession>
<feature type="transmembrane region" description="Helical" evidence="8">
    <location>
        <begin position="6"/>
        <end position="23"/>
    </location>
</feature>
<sequence length="326" mass="35541">MSSATLLALMFALICAAAGLLLWRASQVREGRAHAQRFFDSRVGQGARAAAPAGETRTARAPAAGTANAQEPEQGFARWRASAFGAWAVLSDRAGLDEVRTGLVLALGVLVMLALWAGMAGGVLAAAAAVVAGSVLVVLWITSRISRRRLKIVRQLPSFLDGIVRLVTLGNSVPAAFQSALQTTEMPLRRCLDDVSRMLRSGVEIDRAMLHIAHTYRIREFELVGAVLRLSVRYGGRADVMLDRMSTFMRDLEQAERELSAMSAETRLSAWVLALLPIAVGSFVIATSPRYFTTMWSDDSGRQMIYLAFVLQAVGGFWLYRLARLR</sequence>
<evidence type="ECO:0000256" key="5">
    <source>
        <dbReference type="ARBA" id="ARBA00023136"/>
    </source>
</evidence>
<evidence type="ECO:0000256" key="4">
    <source>
        <dbReference type="ARBA" id="ARBA00022989"/>
    </source>
</evidence>
<evidence type="ECO:0000313" key="10">
    <source>
        <dbReference type="EMBL" id="MET1474919.1"/>
    </source>
</evidence>
<feature type="domain" description="Type II secretion system protein GspF" evidence="9">
    <location>
        <begin position="159"/>
        <end position="285"/>
    </location>
</feature>